<keyword evidence="2" id="KW-1185">Reference proteome</keyword>
<evidence type="ECO:0000313" key="2">
    <source>
        <dbReference type="Proteomes" id="UP000507470"/>
    </source>
</evidence>
<evidence type="ECO:0000313" key="1">
    <source>
        <dbReference type="EMBL" id="CAC5373311.1"/>
    </source>
</evidence>
<protein>
    <submittedName>
        <fullName evidence="1">Uncharacterized protein</fullName>
    </submittedName>
</protein>
<sequence length="182" mass="20463">MPSSSNVSNRTYIISTQDEATSENIAPNDVVIELKRSASCCSAFNNDEQELELIIELENKDEIEVRPTISADTRDRRVRHKAAKGGRSITQILPTCVRELEKDVVNLMSIQSNSESNMSTKARLKAAKGVRTSMIIADGVLKVFPFPEKLCHLMTICLEQKCHSPLDHNLLFQQSKQLNRHI</sequence>
<reference evidence="1 2" key="1">
    <citation type="submission" date="2020-06" db="EMBL/GenBank/DDBJ databases">
        <authorList>
            <person name="Li R."/>
            <person name="Bekaert M."/>
        </authorList>
    </citation>
    <scope>NUCLEOTIDE SEQUENCE [LARGE SCALE GENOMIC DNA]</scope>
    <source>
        <strain evidence="2">wild</strain>
    </source>
</reference>
<dbReference type="Proteomes" id="UP000507470">
    <property type="component" value="Unassembled WGS sequence"/>
</dbReference>
<organism evidence="1 2">
    <name type="scientific">Mytilus coruscus</name>
    <name type="common">Sea mussel</name>
    <dbReference type="NCBI Taxonomy" id="42192"/>
    <lineage>
        <taxon>Eukaryota</taxon>
        <taxon>Metazoa</taxon>
        <taxon>Spiralia</taxon>
        <taxon>Lophotrochozoa</taxon>
        <taxon>Mollusca</taxon>
        <taxon>Bivalvia</taxon>
        <taxon>Autobranchia</taxon>
        <taxon>Pteriomorphia</taxon>
        <taxon>Mytilida</taxon>
        <taxon>Mytiloidea</taxon>
        <taxon>Mytilidae</taxon>
        <taxon>Mytilinae</taxon>
        <taxon>Mytilus</taxon>
    </lineage>
</organism>
<dbReference type="OrthoDB" id="10613457at2759"/>
<name>A0A6J8ATC3_MYTCO</name>
<gene>
    <name evidence="1" type="ORF">MCOR_11127</name>
</gene>
<proteinExistence type="predicted"/>
<dbReference type="AlphaFoldDB" id="A0A6J8ATC3"/>
<dbReference type="EMBL" id="CACVKT020001887">
    <property type="protein sequence ID" value="CAC5373311.1"/>
    <property type="molecule type" value="Genomic_DNA"/>
</dbReference>
<accession>A0A6J8ATC3</accession>